<dbReference type="AlphaFoldDB" id="A0AA38IT62"/>
<dbReference type="Proteomes" id="UP001168821">
    <property type="component" value="Unassembled WGS sequence"/>
</dbReference>
<proteinExistence type="predicted"/>
<gene>
    <name evidence="1" type="ORF">Zmor_006135</name>
</gene>
<dbReference type="GO" id="GO:0003676">
    <property type="term" value="F:nucleic acid binding"/>
    <property type="evidence" value="ECO:0007669"/>
    <property type="project" value="InterPro"/>
</dbReference>
<evidence type="ECO:0000313" key="2">
    <source>
        <dbReference type="Proteomes" id="UP001168821"/>
    </source>
</evidence>
<dbReference type="Gene3D" id="3.30.420.10">
    <property type="entry name" value="Ribonuclease H-like superfamily/Ribonuclease H"/>
    <property type="match status" value="1"/>
</dbReference>
<evidence type="ECO:0008006" key="3">
    <source>
        <dbReference type="Google" id="ProtNLM"/>
    </source>
</evidence>
<dbReference type="EMBL" id="JALNTZ010000002">
    <property type="protein sequence ID" value="KAJ3661750.1"/>
    <property type="molecule type" value="Genomic_DNA"/>
</dbReference>
<name>A0AA38IT62_9CUCU</name>
<dbReference type="InterPro" id="IPR036397">
    <property type="entry name" value="RNaseH_sf"/>
</dbReference>
<evidence type="ECO:0000313" key="1">
    <source>
        <dbReference type="EMBL" id="KAJ3661750.1"/>
    </source>
</evidence>
<organism evidence="1 2">
    <name type="scientific">Zophobas morio</name>
    <dbReference type="NCBI Taxonomy" id="2755281"/>
    <lineage>
        <taxon>Eukaryota</taxon>
        <taxon>Metazoa</taxon>
        <taxon>Ecdysozoa</taxon>
        <taxon>Arthropoda</taxon>
        <taxon>Hexapoda</taxon>
        <taxon>Insecta</taxon>
        <taxon>Pterygota</taxon>
        <taxon>Neoptera</taxon>
        <taxon>Endopterygota</taxon>
        <taxon>Coleoptera</taxon>
        <taxon>Polyphaga</taxon>
        <taxon>Cucujiformia</taxon>
        <taxon>Tenebrionidae</taxon>
        <taxon>Zophobas</taxon>
    </lineage>
</organism>
<reference evidence="1" key="1">
    <citation type="journal article" date="2023" name="G3 (Bethesda)">
        <title>Whole genome assemblies of Zophobas morio and Tenebrio molitor.</title>
        <authorList>
            <person name="Kaur S."/>
            <person name="Stinson S.A."/>
            <person name="diCenzo G.C."/>
        </authorList>
    </citation>
    <scope>NUCLEOTIDE SEQUENCE</scope>
    <source>
        <strain evidence="1">QUZm001</strain>
    </source>
</reference>
<comment type="caution">
    <text evidence="1">The sequence shown here is derived from an EMBL/GenBank/DDBJ whole genome shotgun (WGS) entry which is preliminary data.</text>
</comment>
<accession>A0AA38IT62</accession>
<protein>
    <recommendedName>
        <fullName evidence="3">Tc1-like transposase DDE domain-containing protein</fullName>
    </recommendedName>
</protein>
<sequence>MEKPHVKTFRKIFLQKYMEILASSETKQFVFLDETWVFDNGTVRRSWQDEDVRSVKRISGDGDRYIVVHAGTATGFVEDHLLPALDRPSIIILDNASYHSQLGEKRPTTAWRKAHLQEWPEKKRITFPDSAKKDALLQLCRNNLQEPVYAVDRMIQAAGHDVLRLPHTNAYLIQLKWYGVKQNASTIRNKVTAQQWQNYIRHTETIIKNYWKKERLVNVNELVINLNQDTDNSDSDVDN</sequence>
<dbReference type="PANTHER" id="PTHR33939:SF1">
    <property type="entry name" value="DUF4371 DOMAIN-CONTAINING PROTEIN"/>
    <property type="match status" value="1"/>
</dbReference>
<keyword evidence="2" id="KW-1185">Reference proteome</keyword>
<dbReference type="PANTHER" id="PTHR33939">
    <property type="entry name" value="PROTEIN CBG22215"/>
    <property type="match status" value="1"/>
</dbReference>